<evidence type="ECO:0000259" key="9">
    <source>
        <dbReference type="Pfam" id="PF03460"/>
    </source>
</evidence>
<dbReference type="Gene3D" id="3.90.480.20">
    <property type="match status" value="1"/>
</dbReference>
<keyword evidence="5" id="KW-0560">Oxidoreductase</keyword>
<dbReference type="GO" id="GO:0020037">
    <property type="term" value="F:heme binding"/>
    <property type="evidence" value="ECO:0007669"/>
    <property type="project" value="InterPro"/>
</dbReference>
<reference evidence="10 11" key="1">
    <citation type="submission" date="2020-04" db="EMBL/GenBank/DDBJ databases">
        <title>Genome sequencing of novel species.</title>
        <authorList>
            <person name="Heo J."/>
            <person name="Kim S.-J."/>
            <person name="Kim J.-S."/>
            <person name="Hong S.-B."/>
            <person name="Kwon S.-W."/>
        </authorList>
    </citation>
    <scope>NUCLEOTIDE SEQUENCE [LARGE SCALE GENOMIC DNA]</scope>
    <source>
        <strain evidence="10 11">MFER-1</strain>
    </source>
</reference>
<gene>
    <name evidence="10" type="ORF">HH215_19555</name>
</gene>
<dbReference type="SUPFAM" id="SSF56014">
    <property type="entry name" value="Nitrite and sulphite reductase 4Fe-4S domain-like"/>
    <property type="match status" value="2"/>
</dbReference>
<dbReference type="Proteomes" id="UP000502248">
    <property type="component" value="Chromosome"/>
</dbReference>
<keyword evidence="2" id="KW-0004">4Fe-4S</keyword>
<feature type="domain" description="Nitrite/Sulfite reductase ferredoxin-like" evidence="9">
    <location>
        <begin position="61"/>
        <end position="127"/>
    </location>
</feature>
<dbReference type="InterPro" id="IPR006066">
    <property type="entry name" value="NO2/SO3_Rdtase_FeS/sirohaem_BS"/>
</dbReference>
<evidence type="ECO:0000256" key="6">
    <source>
        <dbReference type="ARBA" id="ARBA00023004"/>
    </source>
</evidence>
<accession>A0A7Z2VKW2</accession>
<dbReference type="GO" id="GO:0051539">
    <property type="term" value="F:4 iron, 4 sulfur cluster binding"/>
    <property type="evidence" value="ECO:0007669"/>
    <property type="project" value="UniProtKB-KW"/>
</dbReference>
<name>A0A7Z2VKW2_9BACL</name>
<dbReference type="Gene3D" id="3.30.413.10">
    <property type="entry name" value="Sulfite Reductase Hemoprotein, domain 1"/>
    <property type="match status" value="2"/>
</dbReference>
<feature type="domain" description="Nitrite/sulphite reductase 4Fe-4S" evidence="8">
    <location>
        <begin position="136"/>
        <end position="288"/>
    </location>
</feature>
<sequence>MAYEAVWMERDPSKLNKFEFYKMEKDGLDIIRDIVEKYSKEGFASIPQDDFNLFKWAGVYQQKPNTGHFMMRIRIPGGILTSKQARELAALGRDYGRNLIDVTTRQAIQYHWLEIEHMPDIFNRLESVGMSAFEACGDCPRTIVGNPLAGIDPNELFDTTPVVDEFEQFFLGNRDFSNLPRKYKMSISTNIYNSTNAEIQCLAFTPASKVIDGQEVLGFHVMVGGGLSAKPHLARQMDMFVRPEEALKVAMGVTTLFRDHGYREKRHYARLKYLVAEWGVEKFQEELIKLIGEMPSLGDDRTVGWNASYFDGVHPQNTPGLNYVGLNIPVGRTNSDEFDTLADLADKYGDGTIRTTIAQNIMLSGVPDDKVEALLNEPLLQRLNPNPNLFMSRTVSCTGNEFCNLAIVETKEFARRVALYLDEHVELDEPVRIHFIGCPNGCGQKHVADIGLQGSLVKTPEGMVSAYDIAVGGTLGPGAKYNTALKGRVKADNVNSVLEQLINFYKESRQTGESFHQFVQRVGIETMQGKLTEILSVAV</sequence>
<keyword evidence="4" id="KW-0479">Metal-binding</keyword>
<dbReference type="PRINTS" id="PR00397">
    <property type="entry name" value="SIROHAEM"/>
</dbReference>
<dbReference type="Pfam" id="PF01077">
    <property type="entry name" value="NIR_SIR"/>
    <property type="match status" value="2"/>
</dbReference>
<feature type="domain" description="Nitrite/Sulfite reductase ferredoxin-like" evidence="9">
    <location>
        <begin position="314"/>
        <end position="378"/>
    </location>
</feature>
<comment type="similarity">
    <text evidence="1">Belongs to the nitrite and sulfite reductase 4Fe-4S domain family.</text>
</comment>
<dbReference type="InterPro" id="IPR045854">
    <property type="entry name" value="NO2/SO3_Rdtase_4Fe4S_sf"/>
</dbReference>
<keyword evidence="6" id="KW-0408">Iron</keyword>
<dbReference type="InterPro" id="IPR005117">
    <property type="entry name" value="NiRdtase/SiRdtase_haem-b_fer"/>
</dbReference>
<keyword evidence="3" id="KW-0349">Heme</keyword>
<evidence type="ECO:0000256" key="3">
    <source>
        <dbReference type="ARBA" id="ARBA00022617"/>
    </source>
</evidence>
<dbReference type="PANTHER" id="PTHR32439">
    <property type="entry name" value="FERREDOXIN--NITRITE REDUCTASE, CHLOROPLASTIC"/>
    <property type="match status" value="1"/>
</dbReference>
<evidence type="ECO:0000256" key="5">
    <source>
        <dbReference type="ARBA" id="ARBA00023002"/>
    </source>
</evidence>
<dbReference type="GO" id="GO:0016491">
    <property type="term" value="F:oxidoreductase activity"/>
    <property type="evidence" value="ECO:0007669"/>
    <property type="project" value="UniProtKB-KW"/>
</dbReference>
<dbReference type="AlphaFoldDB" id="A0A7Z2VKW2"/>
<evidence type="ECO:0000256" key="7">
    <source>
        <dbReference type="ARBA" id="ARBA00023014"/>
    </source>
</evidence>
<dbReference type="InterPro" id="IPR051329">
    <property type="entry name" value="NIR_SIR_4Fe-4S"/>
</dbReference>
<organism evidence="10 11">
    <name type="scientific">Cohnella herbarum</name>
    <dbReference type="NCBI Taxonomy" id="2728023"/>
    <lineage>
        <taxon>Bacteria</taxon>
        <taxon>Bacillati</taxon>
        <taxon>Bacillota</taxon>
        <taxon>Bacilli</taxon>
        <taxon>Bacillales</taxon>
        <taxon>Paenibacillaceae</taxon>
        <taxon>Cohnella</taxon>
    </lineage>
</organism>
<dbReference type="GO" id="GO:0046872">
    <property type="term" value="F:metal ion binding"/>
    <property type="evidence" value="ECO:0007669"/>
    <property type="project" value="UniProtKB-KW"/>
</dbReference>
<proteinExistence type="inferred from homology"/>
<evidence type="ECO:0000313" key="11">
    <source>
        <dbReference type="Proteomes" id="UP000502248"/>
    </source>
</evidence>
<protein>
    <submittedName>
        <fullName evidence="10">Nitrite/sulfite reductase</fullName>
    </submittedName>
</protein>
<feature type="domain" description="Nitrite/sulphite reductase 4Fe-4S" evidence="8">
    <location>
        <begin position="394"/>
        <end position="533"/>
    </location>
</feature>
<evidence type="ECO:0000256" key="4">
    <source>
        <dbReference type="ARBA" id="ARBA00022723"/>
    </source>
</evidence>
<dbReference type="EMBL" id="CP051680">
    <property type="protein sequence ID" value="QJD85151.1"/>
    <property type="molecule type" value="Genomic_DNA"/>
</dbReference>
<dbReference type="Pfam" id="PF03460">
    <property type="entry name" value="NIR_SIR_ferr"/>
    <property type="match status" value="2"/>
</dbReference>
<evidence type="ECO:0000313" key="10">
    <source>
        <dbReference type="EMBL" id="QJD85151.1"/>
    </source>
</evidence>
<keyword evidence="7" id="KW-0411">Iron-sulfur</keyword>
<keyword evidence="11" id="KW-1185">Reference proteome</keyword>
<evidence type="ECO:0000256" key="2">
    <source>
        <dbReference type="ARBA" id="ARBA00022485"/>
    </source>
</evidence>
<evidence type="ECO:0000256" key="1">
    <source>
        <dbReference type="ARBA" id="ARBA00010429"/>
    </source>
</evidence>
<dbReference type="PANTHER" id="PTHR32439:SF0">
    <property type="entry name" value="FERREDOXIN--NITRITE REDUCTASE, CHLOROPLASTIC"/>
    <property type="match status" value="1"/>
</dbReference>
<dbReference type="KEGG" id="cheb:HH215_19555"/>
<dbReference type="InterPro" id="IPR006067">
    <property type="entry name" value="NO2/SO3_Rdtase_4Fe4S_dom"/>
</dbReference>
<evidence type="ECO:0000259" key="8">
    <source>
        <dbReference type="Pfam" id="PF01077"/>
    </source>
</evidence>
<dbReference type="InterPro" id="IPR036136">
    <property type="entry name" value="Nit/Sulf_reduc_fer-like_dom_sf"/>
</dbReference>
<dbReference type="RefSeq" id="WP_169281417.1">
    <property type="nucleotide sequence ID" value="NZ_CP051680.1"/>
</dbReference>
<dbReference type="SUPFAM" id="SSF55124">
    <property type="entry name" value="Nitrite/Sulfite reductase N-terminal domain-like"/>
    <property type="match status" value="2"/>
</dbReference>